<dbReference type="AlphaFoldDB" id="A0A443N3T9"/>
<feature type="domain" description="GRF-type" evidence="7">
    <location>
        <begin position="88"/>
        <end position="130"/>
    </location>
</feature>
<evidence type="ECO:0000313" key="8">
    <source>
        <dbReference type="EMBL" id="RWR73172.1"/>
    </source>
</evidence>
<dbReference type="OrthoDB" id="1297973at2759"/>
<gene>
    <name evidence="8" type="ORF">CKAN_00142800</name>
</gene>
<organism evidence="8 9">
    <name type="scientific">Cinnamomum micranthum f. kanehirae</name>
    <dbReference type="NCBI Taxonomy" id="337451"/>
    <lineage>
        <taxon>Eukaryota</taxon>
        <taxon>Viridiplantae</taxon>
        <taxon>Streptophyta</taxon>
        <taxon>Embryophyta</taxon>
        <taxon>Tracheophyta</taxon>
        <taxon>Spermatophyta</taxon>
        <taxon>Magnoliopsida</taxon>
        <taxon>Magnoliidae</taxon>
        <taxon>Laurales</taxon>
        <taxon>Lauraceae</taxon>
        <taxon>Cinnamomum</taxon>
    </lineage>
</organism>
<evidence type="ECO:0000256" key="2">
    <source>
        <dbReference type="ARBA" id="ARBA00022771"/>
    </source>
</evidence>
<dbReference type="GO" id="GO:0008270">
    <property type="term" value="F:zinc ion binding"/>
    <property type="evidence" value="ECO:0007669"/>
    <property type="project" value="UniProtKB-KW"/>
</dbReference>
<dbReference type="PANTHER" id="PTHR33680:SF1">
    <property type="entry name" value="OS05G0489500 PROTEIN"/>
    <property type="match status" value="1"/>
</dbReference>
<evidence type="ECO:0000256" key="6">
    <source>
        <dbReference type="SAM" id="Phobius"/>
    </source>
</evidence>
<evidence type="ECO:0000256" key="1">
    <source>
        <dbReference type="ARBA" id="ARBA00022723"/>
    </source>
</evidence>
<evidence type="ECO:0000256" key="4">
    <source>
        <dbReference type="PROSITE-ProRule" id="PRU01343"/>
    </source>
</evidence>
<proteinExistence type="predicted"/>
<protein>
    <recommendedName>
        <fullName evidence="7">GRF-type domain-containing protein</fullName>
    </recommendedName>
</protein>
<keyword evidence="3" id="KW-0862">Zinc</keyword>
<feature type="compositionally biased region" description="Polar residues" evidence="5">
    <location>
        <begin position="1"/>
        <end position="14"/>
    </location>
</feature>
<sequence length="210" mass="24009">MESPIQTGTSSASRKPQGCRSRIGGQISPSKSNALFSPQKITLRNDASFRSVFPRIHRREVSIEPSSWKVLERMSSSNSRITKWAPKCPCGSGDMKLFTSHIETNPNRKFWRCPNWNDDGCDAFFWKDKFSREHPPSDSNSTPERDSRDLARTINGIKEALEAQNQIMLASIENENLRTMYLYKLHHLFVAICCVLVAMCCILVYMVFRV</sequence>
<keyword evidence="1" id="KW-0479">Metal-binding</keyword>
<keyword evidence="2 4" id="KW-0863">Zinc-finger</keyword>
<dbReference type="EMBL" id="QPKB01000001">
    <property type="protein sequence ID" value="RWR73172.1"/>
    <property type="molecule type" value="Genomic_DNA"/>
</dbReference>
<accession>A0A443N3T9</accession>
<dbReference type="InterPro" id="IPR010666">
    <property type="entry name" value="Znf_GRF"/>
</dbReference>
<feature type="transmembrane region" description="Helical" evidence="6">
    <location>
        <begin position="188"/>
        <end position="208"/>
    </location>
</feature>
<evidence type="ECO:0000256" key="5">
    <source>
        <dbReference type="SAM" id="MobiDB-lite"/>
    </source>
</evidence>
<reference evidence="8 9" key="1">
    <citation type="journal article" date="2019" name="Nat. Plants">
        <title>Stout camphor tree genome fills gaps in understanding of flowering plant genome evolution.</title>
        <authorList>
            <person name="Chaw S.M."/>
            <person name="Liu Y.C."/>
            <person name="Wu Y.W."/>
            <person name="Wang H.Y."/>
            <person name="Lin C.I."/>
            <person name="Wu C.S."/>
            <person name="Ke H.M."/>
            <person name="Chang L.Y."/>
            <person name="Hsu C.Y."/>
            <person name="Yang H.T."/>
            <person name="Sudianto E."/>
            <person name="Hsu M.H."/>
            <person name="Wu K.P."/>
            <person name="Wang L.N."/>
            <person name="Leebens-Mack J.H."/>
            <person name="Tsai I.J."/>
        </authorList>
    </citation>
    <scope>NUCLEOTIDE SEQUENCE [LARGE SCALE GENOMIC DNA]</scope>
    <source>
        <strain evidence="9">cv. Chaw 1501</strain>
        <tissue evidence="8">Young leaves</tissue>
    </source>
</reference>
<evidence type="ECO:0000313" key="9">
    <source>
        <dbReference type="Proteomes" id="UP000283530"/>
    </source>
</evidence>
<dbReference type="Proteomes" id="UP000283530">
    <property type="component" value="Unassembled WGS sequence"/>
</dbReference>
<feature type="region of interest" description="Disordered" evidence="5">
    <location>
        <begin position="1"/>
        <end position="31"/>
    </location>
</feature>
<dbReference type="PROSITE" id="PS51999">
    <property type="entry name" value="ZF_GRF"/>
    <property type="match status" value="1"/>
</dbReference>
<evidence type="ECO:0000256" key="3">
    <source>
        <dbReference type="ARBA" id="ARBA00022833"/>
    </source>
</evidence>
<keyword evidence="9" id="KW-1185">Reference proteome</keyword>
<keyword evidence="6" id="KW-0812">Transmembrane</keyword>
<comment type="caution">
    <text evidence="8">The sequence shown here is derived from an EMBL/GenBank/DDBJ whole genome shotgun (WGS) entry which is preliminary data.</text>
</comment>
<evidence type="ECO:0000259" key="7">
    <source>
        <dbReference type="PROSITE" id="PS51999"/>
    </source>
</evidence>
<keyword evidence="6" id="KW-0472">Membrane</keyword>
<name>A0A443N3T9_9MAGN</name>
<dbReference type="PANTHER" id="PTHR33680">
    <property type="entry name" value="OS07G0190500 PROTEIN"/>
    <property type="match status" value="1"/>
</dbReference>
<keyword evidence="6" id="KW-1133">Transmembrane helix</keyword>